<dbReference type="AlphaFoldDB" id="A0A9D2LJ90"/>
<organism evidence="3 4">
    <name type="scientific">Candidatus Oscillibacter excrementigallinarum</name>
    <dbReference type="NCBI Taxonomy" id="2838716"/>
    <lineage>
        <taxon>Bacteria</taxon>
        <taxon>Bacillati</taxon>
        <taxon>Bacillota</taxon>
        <taxon>Clostridia</taxon>
        <taxon>Eubacteriales</taxon>
        <taxon>Oscillospiraceae</taxon>
        <taxon>Oscillibacter</taxon>
    </lineage>
</organism>
<accession>A0A9D2LJ90</accession>
<feature type="transmembrane region" description="Helical" evidence="2">
    <location>
        <begin position="34"/>
        <end position="50"/>
    </location>
</feature>
<proteinExistence type="predicted"/>
<comment type="caution">
    <text evidence="3">The sequence shown here is derived from an EMBL/GenBank/DDBJ whole genome shotgun (WGS) entry which is preliminary data.</text>
</comment>
<keyword evidence="2" id="KW-0472">Membrane</keyword>
<dbReference type="Pfam" id="PF20040">
    <property type="entry name" value="DUF6442"/>
    <property type="match status" value="1"/>
</dbReference>
<dbReference type="EMBL" id="DWZJ01000073">
    <property type="protein sequence ID" value="HJB13738.1"/>
    <property type="molecule type" value="Genomic_DNA"/>
</dbReference>
<feature type="transmembrane region" description="Helical" evidence="2">
    <location>
        <begin position="83"/>
        <end position="101"/>
    </location>
</feature>
<evidence type="ECO:0000313" key="4">
    <source>
        <dbReference type="Proteomes" id="UP000823824"/>
    </source>
</evidence>
<reference evidence="3" key="1">
    <citation type="journal article" date="2021" name="PeerJ">
        <title>Extensive microbial diversity within the chicken gut microbiome revealed by metagenomics and culture.</title>
        <authorList>
            <person name="Gilroy R."/>
            <person name="Ravi A."/>
            <person name="Getino M."/>
            <person name="Pursley I."/>
            <person name="Horton D.L."/>
            <person name="Alikhan N.F."/>
            <person name="Baker D."/>
            <person name="Gharbi K."/>
            <person name="Hall N."/>
            <person name="Watson M."/>
            <person name="Adriaenssens E.M."/>
            <person name="Foster-Nyarko E."/>
            <person name="Jarju S."/>
            <person name="Secka A."/>
            <person name="Antonio M."/>
            <person name="Oren A."/>
            <person name="Chaudhuri R.R."/>
            <person name="La Ragione R."/>
            <person name="Hildebrand F."/>
            <person name="Pallen M.J."/>
        </authorList>
    </citation>
    <scope>NUCLEOTIDE SEQUENCE</scope>
    <source>
        <strain evidence="3">ChiBcec18-1249</strain>
    </source>
</reference>
<evidence type="ECO:0000256" key="2">
    <source>
        <dbReference type="SAM" id="Phobius"/>
    </source>
</evidence>
<keyword evidence="2" id="KW-1133">Transmembrane helix</keyword>
<reference evidence="3" key="2">
    <citation type="submission" date="2021-04" db="EMBL/GenBank/DDBJ databases">
        <authorList>
            <person name="Gilroy R."/>
        </authorList>
    </citation>
    <scope>NUCLEOTIDE SEQUENCE</scope>
    <source>
        <strain evidence="3">ChiBcec18-1249</strain>
    </source>
</reference>
<dbReference type="Proteomes" id="UP000823824">
    <property type="component" value="Unassembled WGS sequence"/>
</dbReference>
<dbReference type="InterPro" id="IPR045620">
    <property type="entry name" value="DUF6442"/>
</dbReference>
<keyword evidence="2" id="KW-0812">Transmembrane</keyword>
<gene>
    <name evidence="3" type="ORF">H9787_08500</name>
</gene>
<protein>
    <submittedName>
        <fullName evidence="3">Uncharacterized protein</fullName>
    </submittedName>
</protein>
<sequence length="107" mass="12852">MEEKLSREEILEKSRQENRKGDERERTIRMEGESFSLLFALLLGLVLLFWKRAHGLPDEDVQSMFWMSFVANRLYRLTQRRDPFEVVTLLISLALLIWNLVKFFQMT</sequence>
<feature type="region of interest" description="Disordered" evidence="1">
    <location>
        <begin position="1"/>
        <end position="25"/>
    </location>
</feature>
<evidence type="ECO:0000313" key="3">
    <source>
        <dbReference type="EMBL" id="HJB13738.1"/>
    </source>
</evidence>
<evidence type="ECO:0000256" key="1">
    <source>
        <dbReference type="SAM" id="MobiDB-lite"/>
    </source>
</evidence>
<name>A0A9D2LJ90_9FIRM</name>